<sequence>MDKCQGLTGITKRDIYGMFRRAWDASFKSSTILKAFEVTGLSPFNTCVILDRFNSKDIERPSSSKSSSSVVDNIYNKRSQKLSQTIHSISARNNLLQHEN</sequence>
<reference evidence="1 2" key="1">
    <citation type="journal article" date="2016" name="Nat. Commun.">
        <title>Ectomycorrhizal ecology is imprinted in the genome of the dominant symbiotic fungus Cenococcum geophilum.</title>
        <authorList>
            <consortium name="DOE Joint Genome Institute"/>
            <person name="Peter M."/>
            <person name="Kohler A."/>
            <person name="Ohm R.A."/>
            <person name="Kuo A."/>
            <person name="Krutzmann J."/>
            <person name="Morin E."/>
            <person name="Arend M."/>
            <person name="Barry K.W."/>
            <person name="Binder M."/>
            <person name="Choi C."/>
            <person name="Clum A."/>
            <person name="Copeland A."/>
            <person name="Grisel N."/>
            <person name="Haridas S."/>
            <person name="Kipfer T."/>
            <person name="LaButti K."/>
            <person name="Lindquist E."/>
            <person name="Lipzen A."/>
            <person name="Maire R."/>
            <person name="Meier B."/>
            <person name="Mihaltcheva S."/>
            <person name="Molinier V."/>
            <person name="Murat C."/>
            <person name="Poggeler S."/>
            <person name="Quandt C.A."/>
            <person name="Sperisen C."/>
            <person name="Tritt A."/>
            <person name="Tisserant E."/>
            <person name="Crous P.W."/>
            <person name="Henrissat B."/>
            <person name="Nehls U."/>
            <person name="Egli S."/>
            <person name="Spatafora J.W."/>
            <person name="Grigoriev I.V."/>
            <person name="Martin F.M."/>
        </authorList>
    </citation>
    <scope>NUCLEOTIDE SEQUENCE [LARGE SCALE GENOMIC DNA]</scope>
    <source>
        <strain evidence="1 2">CBS 459.81</strain>
    </source>
</reference>
<gene>
    <name evidence="1" type="ORF">K432DRAFT_471993</name>
</gene>
<proteinExistence type="predicted"/>
<name>A0A8E2EEV8_9PEZI</name>
<dbReference type="AlphaFoldDB" id="A0A8E2EEV8"/>
<protein>
    <submittedName>
        <fullName evidence="1">Uncharacterized protein</fullName>
    </submittedName>
</protein>
<dbReference type="Proteomes" id="UP000250266">
    <property type="component" value="Unassembled WGS sequence"/>
</dbReference>
<keyword evidence="2" id="KW-1185">Reference proteome</keyword>
<organism evidence="1 2">
    <name type="scientific">Lepidopterella palustris CBS 459.81</name>
    <dbReference type="NCBI Taxonomy" id="1314670"/>
    <lineage>
        <taxon>Eukaryota</taxon>
        <taxon>Fungi</taxon>
        <taxon>Dikarya</taxon>
        <taxon>Ascomycota</taxon>
        <taxon>Pezizomycotina</taxon>
        <taxon>Dothideomycetes</taxon>
        <taxon>Pleosporomycetidae</taxon>
        <taxon>Mytilinidiales</taxon>
        <taxon>Argynnaceae</taxon>
        <taxon>Lepidopterella</taxon>
    </lineage>
</organism>
<evidence type="ECO:0000313" key="2">
    <source>
        <dbReference type="Proteomes" id="UP000250266"/>
    </source>
</evidence>
<evidence type="ECO:0000313" key="1">
    <source>
        <dbReference type="EMBL" id="OCK82500.1"/>
    </source>
</evidence>
<dbReference type="EMBL" id="KV744886">
    <property type="protein sequence ID" value="OCK82500.1"/>
    <property type="molecule type" value="Genomic_DNA"/>
</dbReference>
<dbReference type="OrthoDB" id="3795213at2759"/>
<accession>A0A8E2EEV8</accession>